<dbReference type="EMBL" id="CP002558">
    <property type="protein sequence ID" value="AEB27861.1"/>
    <property type="molecule type" value="Genomic_DNA"/>
</dbReference>
<dbReference type="Proteomes" id="UP000008303">
    <property type="component" value="Chromosome"/>
</dbReference>
<gene>
    <name evidence="1" type="ordered locus">FN3523_0004</name>
</gene>
<protein>
    <submittedName>
        <fullName evidence="1">Uncharacterized protein</fullName>
    </submittedName>
</protein>
<evidence type="ECO:0000313" key="2">
    <source>
        <dbReference type="Proteomes" id="UP000008303"/>
    </source>
</evidence>
<evidence type="ECO:0000313" key="1">
    <source>
        <dbReference type="EMBL" id="AEB27861.1"/>
    </source>
</evidence>
<sequence>MCDIVTNRVNNPFVGYFTASSDNKNAIKRTTKAPIIHENSDAAPVACDA</sequence>
<proteinExistence type="predicted"/>
<dbReference type="AlphaFoldDB" id="F4BI67"/>
<accession>F4BI67</accession>
<dbReference type="HOGENOM" id="CLU_3135962_0_0_6"/>
<reference evidence="2" key="1">
    <citation type="journal article" date="2011" name="Appl. Environ. Microbiol.">
        <title>Common ancestry and novel genetic traits of Francisella novicida-like isolates from North America and Australia as revealed by comparative genomic analyses.</title>
        <authorList>
            <person name="Siddaramappa S."/>
            <person name="Challacombe J.F."/>
            <person name="Petersen J.M."/>
            <person name="Pillai S."/>
            <person name="Hogg G."/>
            <person name="Kuske C.R."/>
        </authorList>
    </citation>
    <scope>NUCLEOTIDE SEQUENCE [LARGE SCALE GENOMIC DNA]</scope>
    <source>
        <strain evidence="2">3523</strain>
    </source>
</reference>
<dbReference type="KEGG" id="fcn:FN3523_0004"/>
<organism evidence="1 2">
    <name type="scientific">Francisella hispaniensis</name>
    <dbReference type="NCBI Taxonomy" id="622488"/>
    <lineage>
        <taxon>Bacteria</taxon>
        <taxon>Pseudomonadati</taxon>
        <taxon>Pseudomonadota</taxon>
        <taxon>Gammaproteobacteria</taxon>
        <taxon>Thiotrichales</taxon>
        <taxon>Francisellaceae</taxon>
        <taxon>Francisella</taxon>
    </lineage>
</organism>
<name>F4BI67_9GAMM</name>